<dbReference type="Pfam" id="PF13759">
    <property type="entry name" value="2OG-FeII_Oxy_5"/>
    <property type="match status" value="1"/>
</dbReference>
<evidence type="ECO:0008006" key="2">
    <source>
        <dbReference type="Google" id="ProtNLM"/>
    </source>
</evidence>
<reference evidence="1" key="1">
    <citation type="journal article" date="2005" name="PLoS Biol.">
        <title>New insights into metabolic properties of marine bacteria encoding proteorhodopsins.</title>
        <authorList>
            <person name="Sabehi G."/>
            <person name="Loy A."/>
            <person name="Jung K.H."/>
            <person name="Partha R."/>
            <person name="Spudich J.L."/>
            <person name="Isaacson T."/>
            <person name="Hirschberg J."/>
            <person name="Wagner M."/>
            <person name="Beja O."/>
        </authorList>
    </citation>
    <scope>NUCLEOTIDE SEQUENCE</scope>
</reference>
<dbReference type="EMBL" id="DQ088847">
    <property type="protein sequence ID" value="AAY82825.1"/>
    <property type="molecule type" value="Genomic_DNA"/>
</dbReference>
<dbReference type="NCBIfam" id="TIGR02466">
    <property type="entry name" value="TIGR02466 family protein"/>
    <property type="match status" value="1"/>
</dbReference>
<proteinExistence type="predicted"/>
<accession>Q4PJF2</accession>
<organism evidence="1">
    <name type="scientific">uncultured bacterium MedeBAC46A06</name>
    <dbReference type="NCBI Taxonomy" id="332275"/>
    <lineage>
        <taxon>Bacteria</taxon>
        <taxon>environmental samples</taxon>
    </lineage>
</organism>
<dbReference type="AlphaFoldDB" id="Q4PJF2"/>
<sequence>MSTTPPPEGQPEFRDLWPTQFMRIKLPGAEMANPVLAGVLMERNAEADDMTVDYTADNLFTMEHPAVQWLRQCCDRAILDYAARAGIDYELDWILQGWGNVNFRGDYHNLHNHPHSWLSGTYYVNVPDQSDAETYRSDLNPGAISFFDPRGQANMNAIRGDGQVDPEHRVLPASGDLLLWPAFLHHLVHPNMAEVPRISVSFNVVLKWKPDYIPH</sequence>
<evidence type="ECO:0000313" key="1">
    <source>
        <dbReference type="EMBL" id="AAY82825.1"/>
    </source>
</evidence>
<dbReference type="InterPro" id="IPR012668">
    <property type="entry name" value="CHP02466"/>
</dbReference>
<dbReference type="Gene3D" id="2.60.120.620">
    <property type="entry name" value="q2cbj1_9rhob like domain"/>
    <property type="match status" value="1"/>
</dbReference>
<protein>
    <recommendedName>
        <fullName evidence="2">Fe2OG dioxygenase domain-containing protein</fullName>
    </recommendedName>
</protein>
<name>Q4PJF2_9BACT</name>